<dbReference type="InterPro" id="IPR032818">
    <property type="entry name" value="DedA-like"/>
</dbReference>
<name>A0ABN4XFK6_9RHOB</name>
<comment type="subcellular location">
    <subcellularLocation>
        <location evidence="1">Cell membrane</location>
        <topology evidence="1">Multi-pass membrane protein</topology>
    </subcellularLocation>
</comment>
<dbReference type="PANTHER" id="PTHR30353">
    <property type="entry name" value="INNER MEMBRANE PROTEIN DEDA-RELATED"/>
    <property type="match status" value="1"/>
</dbReference>
<dbReference type="InterPro" id="IPR032816">
    <property type="entry name" value="VTT_dom"/>
</dbReference>
<feature type="transmembrane region" description="Helical" evidence="7">
    <location>
        <begin position="475"/>
        <end position="493"/>
    </location>
</feature>
<feature type="domain" description="Phosphatidic acid phosphatase type 2/haloperoxidase" evidence="8">
    <location>
        <begin position="382"/>
        <end position="490"/>
    </location>
</feature>
<dbReference type="InterPro" id="IPR025902">
    <property type="entry name" value="LssY-like-C_dom"/>
</dbReference>
<keyword evidence="9" id="KW-0614">Plasmid</keyword>
<dbReference type="InterPro" id="IPR000326">
    <property type="entry name" value="PAP2/HPO"/>
</dbReference>
<evidence type="ECO:0000256" key="7">
    <source>
        <dbReference type="SAM" id="Phobius"/>
    </source>
</evidence>
<dbReference type="CDD" id="cd03392">
    <property type="entry name" value="PAP2_like_2"/>
    <property type="match status" value="1"/>
</dbReference>
<dbReference type="InterPro" id="IPR036938">
    <property type="entry name" value="PAP2/HPO_sf"/>
</dbReference>
<dbReference type="Pfam" id="PF01569">
    <property type="entry name" value="PAP2"/>
    <property type="match status" value="1"/>
</dbReference>
<feature type="transmembrane region" description="Helical" evidence="7">
    <location>
        <begin position="348"/>
        <end position="373"/>
    </location>
</feature>
<evidence type="ECO:0000259" key="8">
    <source>
        <dbReference type="SMART" id="SM00014"/>
    </source>
</evidence>
<dbReference type="SUPFAM" id="SSF48317">
    <property type="entry name" value="Acid phosphatase/Vanadium-dependent haloperoxidase"/>
    <property type="match status" value="1"/>
</dbReference>
<proteinExistence type="inferred from homology"/>
<protein>
    <recommendedName>
        <fullName evidence="8">Phosphatidic acid phosphatase type 2/haloperoxidase domain-containing protein</fullName>
    </recommendedName>
</protein>
<evidence type="ECO:0000256" key="4">
    <source>
        <dbReference type="ARBA" id="ARBA00022692"/>
    </source>
</evidence>
<keyword evidence="6 7" id="KW-0472">Membrane</keyword>
<keyword evidence="10" id="KW-1185">Reference proteome</keyword>
<dbReference type="SMART" id="SM00014">
    <property type="entry name" value="acidPPc"/>
    <property type="match status" value="1"/>
</dbReference>
<dbReference type="EMBL" id="CP019438">
    <property type="protein sequence ID" value="AQS50070.1"/>
    <property type="molecule type" value="Genomic_DNA"/>
</dbReference>
<feature type="transmembrane region" description="Helical" evidence="7">
    <location>
        <begin position="222"/>
        <end position="245"/>
    </location>
</feature>
<geneLocation type="plasmid" evidence="9 10">
    <name>unnamed1</name>
</geneLocation>
<dbReference type="Gene3D" id="1.20.144.10">
    <property type="entry name" value="Phosphatidic acid phosphatase type 2/haloperoxidase"/>
    <property type="match status" value="1"/>
</dbReference>
<feature type="transmembrane region" description="Helical" evidence="7">
    <location>
        <begin position="110"/>
        <end position="132"/>
    </location>
</feature>
<dbReference type="Pfam" id="PF09335">
    <property type="entry name" value="VTT_dom"/>
    <property type="match status" value="1"/>
</dbReference>
<reference evidence="9 10" key="1">
    <citation type="submission" date="2017-01" db="EMBL/GenBank/DDBJ databases">
        <title>The complete genome sequence of a sulfur-oxidizing marine bacterium Thioclava sp. 25B10_4T.</title>
        <authorList>
            <person name="Liu Y."/>
            <person name="Lai Q."/>
            <person name="Shao Z."/>
        </authorList>
    </citation>
    <scope>NUCLEOTIDE SEQUENCE [LARGE SCALE GENOMIC DNA]</scope>
    <source>
        <strain evidence="9 10">25B10_4</strain>
        <plasmid evidence="9 10">unnamed1</plasmid>
    </source>
</reference>
<evidence type="ECO:0000313" key="9">
    <source>
        <dbReference type="EMBL" id="AQS50070.1"/>
    </source>
</evidence>
<evidence type="ECO:0000256" key="5">
    <source>
        <dbReference type="ARBA" id="ARBA00022989"/>
    </source>
</evidence>
<feature type="transmembrane region" description="Helical" evidence="7">
    <location>
        <begin position="191"/>
        <end position="216"/>
    </location>
</feature>
<feature type="transmembrane region" description="Helical" evidence="7">
    <location>
        <begin position="380"/>
        <end position="402"/>
    </location>
</feature>
<dbReference type="Pfam" id="PF14067">
    <property type="entry name" value="LssY_C"/>
    <property type="match status" value="1"/>
</dbReference>
<feature type="transmembrane region" description="Helical" evidence="7">
    <location>
        <begin position="294"/>
        <end position="314"/>
    </location>
</feature>
<keyword evidence="4 7" id="KW-0812">Transmembrane</keyword>
<evidence type="ECO:0000256" key="1">
    <source>
        <dbReference type="ARBA" id="ARBA00004651"/>
    </source>
</evidence>
<evidence type="ECO:0000256" key="3">
    <source>
        <dbReference type="ARBA" id="ARBA00022475"/>
    </source>
</evidence>
<feature type="transmembrane region" description="Helical" evidence="7">
    <location>
        <begin position="514"/>
        <end position="532"/>
    </location>
</feature>
<feature type="transmembrane region" description="Helical" evidence="7">
    <location>
        <begin position="448"/>
        <end position="469"/>
    </location>
</feature>
<keyword evidence="5 7" id="KW-1133">Transmembrane helix</keyword>
<feature type="transmembrane region" description="Helical" evidence="7">
    <location>
        <begin position="422"/>
        <end position="441"/>
    </location>
</feature>
<keyword evidence="3" id="KW-1003">Cell membrane</keyword>
<organism evidence="9 10">
    <name type="scientific">Thioclava nitratireducens</name>
    <dbReference type="NCBI Taxonomy" id="1915078"/>
    <lineage>
        <taxon>Bacteria</taxon>
        <taxon>Pseudomonadati</taxon>
        <taxon>Pseudomonadota</taxon>
        <taxon>Alphaproteobacteria</taxon>
        <taxon>Rhodobacterales</taxon>
        <taxon>Paracoccaceae</taxon>
        <taxon>Thioclava</taxon>
    </lineage>
</organism>
<feature type="transmembrane region" description="Helical" evidence="7">
    <location>
        <begin position="65"/>
        <end position="90"/>
    </location>
</feature>
<evidence type="ECO:0000256" key="2">
    <source>
        <dbReference type="ARBA" id="ARBA00010792"/>
    </source>
</evidence>
<gene>
    <name evidence="9" type="ORF">BMG03_19285</name>
</gene>
<evidence type="ECO:0000256" key="6">
    <source>
        <dbReference type="ARBA" id="ARBA00023136"/>
    </source>
</evidence>
<sequence>MNAPHIIQRGRIVALQAMPVPAAHKYPPVCGAPRDRHDTDFITTYYSGMGFSLDQILPSLQSFGLWSYWIIGFAALFEAVFVTGIFIPGTLVVDAGGLLVQQGALDFLDLVWFVAIGSVVGGEISFWLGRWLRRGIEKRRKLEDSKSYRRAVRLFERYGGFALVLGRFLGPVSGLVPLAASAAGMPRRRFLLWNAISGFPYALAHVGFGFVIGHVASSLGPYASRLGLFAVVVLVALLLLWWVILRILRLMPFMISLFTSIGHAIRENPDVQKWSKRHPKTAAFLAHRFDRTQFSGLTATLLGCATFYILWIWLGSVFDFLMAEPIVLVDTRLANLIHAFWSPELLRLAAHVTALGDWRVIGLVGAAAGVLLLERRRPDLLVGLCIALGGDLASVNLLKRIFHRPRSDLGYFTEVSGSFPSGHAGLSVAFYGFLFFILWRVKLLRAPAALVAAVTLAFFVGLSRIYLIEHYLSDVLNGWLVGAIWLLAGVAISEWWRDSRPLQPSPDRSGPKQIAAFGFAAFCVTTAAWPIVNYDKAHNVSIPVQADIKFDTVDALVGSGRLPGSTESVAGTALEPINIMLLARDEAEVEKALDKAGWVRAADPGFATLTRAAIAAWSNGADATAPVTPYFWDNQPNDLAFQKQTQDATLRKRHHIRFWRTNFVNAKGQRLFVGAASFDDGLNWGVDWGLLHHIDPNVDAERDGLVKDLRSANQVAASSTLRLSQPRLGQSVAGDPWFSDGIAAILKLR</sequence>
<comment type="similarity">
    <text evidence="2">Belongs to the DedA family.</text>
</comment>
<dbReference type="Proteomes" id="UP000185622">
    <property type="component" value="Plasmid unnamed1"/>
</dbReference>
<accession>A0ABN4XFK6</accession>
<evidence type="ECO:0000313" key="10">
    <source>
        <dbReference type="Proteomes" id="UP000185622"/>
    </source>
</evidence>
<dbReference type="PANTHER" id="PTHR30353:SF15">
    <property type="entry name" value="INNER MEMBRANE PROTEIN YABI"/>
    <property type="match status" value="1"/>
</dbReference>